<proteinExistence type="predicted"/>
<feature type="transmembrane region" description="Helical" evidence="1">
    <location>
        <begin position="165"/>
        <end position="183"/>
    </location>
</feature>
<name>A0A644Y1L6_9ZZZZ</name>
<reference evidence="2" key="1">
    <citation type="submission" date="2019-08" db="EMBL/GenBank/DDBJ databases">
        <authorList>
            <person name="Kucharzyk K."/>
            <person name="Murdoch R.W."/>
            <person name="Higgins S."/>
            <person name="Loffler F."/>
        </authorList>
    </citation>
    <scope>NUCLEOTIDE SEQUENCE</scope>
</reference>
<dbReference type="EMBL" id="VSSQ01003378">
    <property type="protein sequence ID" value="MPM20423.1"/>
    <property type="molecule type" value="Genomic_DNA"/>
</dbReference>
<keyword evidence="1" id="KW-0472">Membrane</keyword>
<keyword evidence="1" id="KW-1133">Transmembrane helix</keyword>
<keyword evidence="1" id="KW-0812">Transmembrane</keyword>
<organism evidence="2">
    <name type="scientific">bioreactor metagenome</name>
    <dbReference type="NCBI Taxonomy" id="1076179"/>
    <lineage>
        <taxon>unclassified sequences</taxon>
        <taxon>metagenomes</taxon>
        <taxon>ecological metagenomes</taxon>
    </lineage>
</organism>
<evidence type="ECO:0000256" key="1">
    <source>
        <dbReference type="SAM" id="Phobius"/>
    </source>
</evidence>
<accession>A0A644Y1L6</accession>
<gene>
    <name evidence="2" type="ORF">SDC9_66853</name>
</gene>
<sequence length="216" mass="24797">MAWLSLALVVLIFFIPGIDLCQLITANNINIPLTFGDLAIAIPIPFTGPLKLFLIIGIIWILIWSCFYYLTFFVERLKMPMQKFFVELLAPTHPKICLMAPVYLAKITIGLTIIKVFFYLISVFFTDVLLPILVKATFSQNSLFQWLINSIMSVSNSINQFNSPWILSAFVLSLFILIVSRVSNWERKKLIRQYVGMIHTNNKKHQTKIVIPAEQL</sequence>
<evidence type="ECO:0000313" key="2">
    <source>
        <dbReference type="EMBL" id="MPM20423.1"/>
    </source>
</evidence>
<protein>
    <submittedName>
        <fullName evidence="2">Uncharacterized protein</fullName>
    </submittedName>
</protein>
<feature type="transmembrane region" description="Helical" evidence="1">
    <location>
        <begin position="52"/>
        <end position="74"/>
    </location>
</feature>
<comment type="caution">
    <text evidence="2">The sequence shown here is derived from an EMBL/GenBank/DDBJ whole genome shotgun (WGS) entry which is preliminary data.</text>
</comment>
<dbReference type="AlphaFoldDB" id="A0A644Y1L6"/>